<evidence type="ECO:0008006" key="4">
    <source>
        <dbReference type="Google" id="ProtNLM"/>
    </source>
</evidence>
<comment type="caution">
    <text evidence="2">The sequence shown here is derived from an EMBL/GenBank/DDBJ whole genome shotgun (WGS) entry which is preliminary data.</text>
</comment>
<feature type="compositionally biased region" description="Basic and acidic residues" evidence="1">
    <location>
        <begin position="176"/>
        <end position="185"/>
    </location>
</feature>
<keyword evidence="3" id="KW-1185">Reference proteome</keyword>
<dbReference type="InterPro" id="IPR019128">
    <property type="entry name" value="Dcc1"/>
</dbReference>
<protein>
    <recommendedName>
        <fullName evidence="4">Sister chromatid cohesion protein dcc1</fullName>
    </recommendedName>
</protein>
<proteinExistence type="predicted"/>
<dbReference type="GO" id="GO:0031390">
    <property type="term" value="C:Ctf18 RFC-like complex"/>
    <property type="evidence" value="ECO:0007669"/>
    <property type="project" value="InterPro"/>
</dbReference>
<dbReference type="Pfam" id="PF09724">
    <property type="entry name" value="Dcc1"/>
    <property type="match status" value="1"/>
</dbReference>
<feature type="region of interest" description="Disordered" evidence="1">
    <location>
        <begin position="165"/>
        <end position="185"/>
    </location>
</feature>
<accession>A0AAN6NQ66</accession>
<dbReference type="GO" id="GO:0007064">
    <property type="term" value="P:mitotic sister chromatid cohesion"/>
    <property type="evidence" value="ECO:0007669"/>
    <property type="project" value="InterPro"/>
</dbReference>
<gene>
    <name evidence="2" type="ORF">QBC32DRAFT_349961</name>
</gene>
<reference evidence="2" key="2">
    <citation type="submission" date="2023-06" db="EMBL/GenBank/DDBJ databases">
        <authorList>
            <consortium name="Lawrence Berkeley National Laboratory"/>
            <person name="Mondo S.J."/>
            <person name="Hensen N."/>
            <person name="Bonometti L."/>
            <person name="Westerberg I."/>
            <person name="Brannstrom I.O."/>
            <person name="Guillou S."/>
            <person name="Cros-Aarteil S."/>
            <person name="Calhoun S."/>
            <person name="Haridas S."/>
            <person name="Kuo A."/>
            <person name="Pangilinan J."/>
            <person name="Riley R."/>
            <person name="Labutti K."/>
            <person name="Andreopoulos B."/>
            <person name="Lipzen A."/>
            <person name="Chen C."/>
            <person name="Yanf M."/>
            <person name="Daum C."/>
            <person name="Ng V."/>
            <person name="Clum A."/>
            <person name="Steindorff A."/>
            <person name="Ohm R."/>
            <person name="Martin F."/>
            <person name="Silar P."/>
            <person name="Natvig D."/>
            <person name="Lalanne C."/>
            <person name="Gautier V."/>
            <person name="Ament-Velasquez S.L."/>
            <person name="Kruys A."/>
            <person name="Hutchinson M.I."/>
            <person name="Powell A.J."/>
            <person name="Barry K."/>
            <person name="Miller A.N."/>
            <person name="Grigoriev I.V."/>
            <person name="Debuchy R."/>
            <person name="Gladieux P."/>
            <person name="Thoren M.H."/>
            <person name="Johannesson H."/>
        </authorList>
    </citation>
    <scope>NUCLEOTIDE SEQUENCE</scope>
    <source>
        <strain evidence="2">CBS 626.80</strain>
    </source>
</reference>
<organism evidence="2 3">
    <name type="scientific">Pseudoneurospora amorphoporcata</name>
    <dbReference type="NCBI Taxonomy" id="241081"/>
    <lineage>
        <taxon>Eukaryota</taxon>
        <taxon>Fungi</taxon>
        <taxon>Dikarya</taxon>
        <taxon>Ascomycota</taxon>
        <taxon>Pezizomycotina</taxon>
        <taxon>Sordariomycetes</taxon>
        <taxon>Sordariomycetidae</taxon>
        <taxon>Sordariales</taxon>
        <taxon>Sordariaceae</taxon>
        <taxon>Pseudoneurospora</taxon>
    </lineage>
</organism>
<evidence type="ECO:0000256" key="1">
    <source>
        <dbReference type="SAM" id="MobiDB-lite"/>
    </source>
</evidence>
<evidence type="ECO:0000313" key="3">
    <source>
        <dbReference type="Proteomes" id="UP001303222"/>
    </source>
</evidence>
<dbReference type="EMBL" id="MU859229">
    <property type="protein sequence ID" value="KAK3949094.1"/>
    <property type="molecule type" value="Genomic_DNA"/>
</dbReference>
<dbReference type="Proteomes" id="UP001303222">
    <property type="component" value="Unassembled WGS sequence"/>
</dbReference>
<reference evidence="2" key="1">
    <citation type="journal article" date="2023" name="Mol. Phylogenet. Evol.">
        <title>Genome-scale phylogeny and comparative genomics of the fungal order Sordariales.</title>
        <authorList>
            <person name="Hensen N."/>
            <person name="Bonometti L."/>
            <person name="Westerberg I."/>
            <person name="Brannstrom I.O."/>
            <person name="Guillou S."/>
            <person name="Cros-Aarteil S."/>
            <person name="Calhoun S."/>
            <person name="Haridas S."/>
            <person name="Kuo A."/>
            <person name="Mondo S."/>
            <person name="Pangilinan J."/>
            <person name="Riley R."/>
            <person name="LaButti K."/>
            <person name="Andreopoulos B."/>
            <person name="Lipzen A."/>
            <person name="Chen C."/>
            <person name="Yan M."/>
            <person name="Daum C."/>
            <person name="Ng V."/>
            <person name="Clum A."/>
            <person name="Steindorff A."/>
            <person name="Ohm R.A."/>
            <person name="Martin F."/>
            <person name="Silar P."/>
            <person name="Natvig D.O."/>
            <person name="Lalanne C."/>
            <person name="Gautier V."/>
            <person name="Ament-Velasquez S.L."/>
            <person name="Kruys A."/>
            <person name="Hutchinson M.I."/>
            <person name="Powell A.J."/>
            <person name="Barry K."/>
            <person name="Miller A.N."/>
            <person name="Grigoriev I.V."/>
            <person name="Debuchy R."/>
            <person name="Gladieux P."/>
            <person name="Hiltunen Thoren M."/>
            <person name="Johannesson H."/>
        </authorList>
    </citation>
    <scope>NUCLEOTIDE SEQUENCE</scope>
    <source>
        <strain evidence="2">CBS 626.80</strain>
    </source>
</reference>
<name>A0AAN6NQ66_9PEZI</name>
<evidence type="ECO:0000313" key="2">
    <source>
        <dbReference type="EMBL" id="KAK3949094.1"/>
    </source>
</evidence>
<sequence length="185" mass="20122">MSAQANAGIPLSHAPDGVGYKLLELPPELVELLESENPPTLTLHPSPTAALLKTTINGTPKTYSLRQKNTSNGLILLSPLSQLVSQKEPQLAAAPAQQALAPQTKNTNKNTAYYDKLLETVDEMDVEQPQQQQEEKEVGMDIKVAGLRTLTTLHETIELVPEAEDASAPAVKARGKWHEKFARGR</sequence>
<dbReference type="AlphaFoldDB" id="A0AAN6NQ66"/>